<dbReference type="InterPro" id="IPR029058">
    <property type="entry name" value="AB_hydrolase_fold"/>
</dbReference>
<keyword evidence="2 4" id="KW-0378">Hydrolase</keyword>
<dbReference type="Gene3D" id="3.40.50.1820">
    <property type="entry name" value="alpha/beta hydrolase"/>
    <property type="match status" value="1"/>
</dbReference>
<evidence type="ECO:0000313" key="5">
    <source>
        <dbReference type="Proteomes" id="UP000294194"/>
    </source>
</evidence>
<dbReference type="InterPro" id="IPR050565">
    <property type="entry name" value="LYPA1-2/EST-like"/>
</dbReference>
<dbReference type="GO" id="GO:0016787">
    <property type="term" value="F:hydrolase activity"/>
    <property type="evidence" value="ECO:0007669"/>
    <property type="project" value="UniProtKB-KW"/>
</dbReference>
<dbReference type="PANTHER" id="PTHR10655:SF17">
    <property type="entry name" value="LYSOPHOSPHOLIPASE-LIKE PROTEIN 1"/>
    <property type="match status" value="1"/>
</dbReference>
<dbReference type="Pfam" id="PF02230">
    <property type="entry name" value="Abhydrolase_2"/>
    <property type="match status" value="1"/>
</dbReference>
<protein>
    <submittedName>
        <fullName evidence="4">Alpha/beta fold hydrolase</fullName>
    </submittedName>
</protein>
<dbReference type="SUPFAM" id="SSF53474">
    <property type="entry name" value="alpha/beta-Hydrolases"/>
    <property type="match status" value="1"/>
</dbReference>
<sequence length="214" mass="22844">MTVIDESAVVWSAPERERAGRPLLVLLHGYGSHEGDLFGLSPHLPLSPVIASLRAPNVEGPGYSWFPLAGVSSPSERLDAANSAALAVLEWLGTTQSTSVGLLGFSQGGALALQLLRLAPERFDYVVQLSGFALEGTQPGDAVLATSRPPVFWGRGTADQVIAGAFIEQTDAWLPGHSTLTERIYEDLPHGISQPELSDVNAFIQQHLPGRRDS</sequence>
<dbReference type="InterPro" id="IPR003140">
    <property type="entry name" value="PLipase/COase/thioEstase"/>
</dbReference>
<comment type="similarity">
    <text evidence="1">Belongs to the AB hydrolase superfamily. AB hydrolase 2 family.</text>
</comment>
<evidence type="ECO:0000259" key="3">
    <source>
        <dbReference type="Pfam" id="PF02230"/>
    </source>
</evidence>
<dbReference type="PANTHER" id="PTHR10655">
    <property type="entry name" value="LYSOPHOSPHOLIPASE-RELATED"/>
    <property type="match status" value="1"/>
</dbReference>
<proteinExistence type="inferred from homology"/>
<dbReference type="EMBL" id="SISG01000001">
    <property type="protein sequence ID" value="TBN57433.1"/>
    <property type="molecule type" value="Genomic_DNA"/>
</dbReference>
<gene>
    <name evidence="4" type="ORF">EYE40_08535</name>
</gene>
<dbReference type="RefSeq" id="WP_130981544.1">
    <property type="nucleotide sequence ID" value="NZ_SISG01000001.1"/>
</dbReference>
<organism evidence="4 5">
    <name type="scientific">Glaciihabitans arcticus</name>
    <dbReference type="NCBI Taxonomy" id="2668039"/>
    <lineage>
        <taxon>Bacteria</taxon>
        <taxon>Bacillati</taxon>
        <taxon>Actinomycetota</taxon>
        <taxon>Actinomycetes</taxon>
        <taxon>Micrococcales</taxon>
        <taxon>Microbacteriaceae</taxon>
        <taxon>Glaciihabitans</taxon>
    </lineage>
</organism>
<name>A0A4Q9GXG3_9MICO</name>
<feature type="domain" description="Phospholipase/carboxylesterase/thioesterase" evidence="3">
    <location>
        <begin position="18"/>
        <end position="207"/>
    </location>
</feature>
<evidence type="ECO:0000256" key="2">
    <source>
        <dbReference type="ARBA" id="ARBA00022801"/>
    </source>
</evidence>
<reference evidence="5" key="1">
    <citation type="submission" date="2019-02" db="EMBL/GenBank/DDBJ databases">
        <title>Glaciihabitans arcticus sp. nov., a psychrotolerant bacterium isolated from polar soil.</title>
        <authorList>
            <person name="Dahal R.H."/>
        </authorList>
    </citation>
    <scope>NUCLEOTIDE SEQUENCE [LARGE SCALE GENOMIC DNA]</scope>
    <source>
        <strain evidence="5">RP-3-7</strain>
    </source>
</reference>
<keyword evidence="5" id="KW-1185">Reference proteome</keyword>
<evidence type="ECO:0000256" key="1">
    <source>
        <dbReference type="ARBA" id="ARBA00006499"/>
    </source>
</evidence>
<comment type="caution">
    <text evidence="4">The sequence shown here is derived from an EMBL/GenBank/DDBJ whole genome shotgun (WGS) entry which is preliminary data.</text>
</comment>
<dbReference type="Proteomes" id="UP000294194">
    <property type="component" value="Unassembled WGS sequence"/>
</dbReference>
<evidence type="ECO:0000313" key="4">
    <source>
        <dbReference type="EMBL" id="TBN57433.1"/>
    </source>
</evidence>
<dbReference type="AlphaFoldDB" id="A0A4Q9GXG3"/>
<accession>A0A4Q9GXG3</accession>